<evidence type="ECO:0000313" key="3">
    <source>
        <dbReference type="Proteomes" id="UP000027451"/>
    </source>
</evidence>
<gene>
    <name evidence="2" type="ORF">BG60_11655</name>
</gene>
<dbReference type="EMBL" id="JFHD01000019">
    <property type="protein sequence ID" value="KDR28350.1"/>
    <property type="molecule type" value="Genomic_DNA"/>
</dbReference>
<feature type="chain" id="PRO_5024895768" evidence="1">
    <location>
        <begin position="25"/>
        <end position="78"/>
    </location>
</feature>
<feature type="signal peptide" evidence="1">
    <location>
        <begin position="1"/>
        <end position="24"/>
    </location>
</feature>
<organism evidence="2 3">
    <name type="scientific">Caballeronia zhejiangensis</name>
    <dbReference type="NCBI Taxonomy" id="871203"/>
    <lineage>
        <taxon>Bacteria</taxon>
        <taxon>Pseudomonadati</taxon>
        <taxon>Pseudomonadota</taxon>
        <taxon>Betaproteobacteria</taxon>
        <taxon>Burkholderiales</taxon>
        <taxon>Burkholderiaceae</taxon>
        <taxon>Caballeronia</taxon>
    </lineage>
</organism>
<evidence type="ECO:0000256" key="1">
    <source>
        <dbReference type="SAM" id="SignalP"/>
    </source>
</evidence>
<proteinExistence type="predicted"/>
<comment type="caution">
    <text evidence="2">The sequence shown here is derived from an EMBL/GenBank/DDBJ whole genome shotgun (WGS) entry which is preliminary data.</text>
</comment>
<dbReference type="AlphaFoldDB" id="A0A656QKE8"/>
<evidence type="ECO:0000313" key="2">
    <source>
        <dbReference type="EMBL" id="KDR28350.1"/>
    </source>
</evidence>
<reference evidence="2 3" key="1">
    <citation type="submission" date="2014-03" db="EMBL/GenBank/DDBJ databases">
        <title>Draft Genome Sequences of Four Burkholderia Strains.</title>
        <authorList>
            <person name="Liu X.Y."/>
            <person name="Li C.X."/>
            <person name="Xu J.H."/>
        </authorList>
    </citation>
    <scope>NUCLEOTIDE SEQUENCE [LARGE SCALE GENOMIC DNA]</scope>
    <source>
        <strain evidence="2 3">OP-1</strain>
    </source>
</reference>
<sequence length="78" mass="8582">MQRLKIIRWLLAAFAFLSIATATGQIQPIAPVSAETRDLADFNSRLASSGIDPDSPQGAMLRQYFSKLWRGGATRSSR</sequence>
<protein>
    <submittedName>
        <fullName evidence="2">Uncharacterized protein</fullName>
    </submittedName>
</protein>
<name>A0A656QKE8_9BURK</name>
<accession>A0A656QKE8</accession>
<keyword evidence="1" id="KW-0732">Signal</keyword>
<keyword evidence="3" id="KW-1185">Reference proteome</keyword>
<dbReference type="Proteomes" id="UP000027451">
    <property type="component" value="Unassembled WGS sequence"/>
</dbReference>